<dbReference type="EMBL" id="KV427624">
    <property type="protein sequence ID" value="KZT06461.1"/>
    <property type="molecule type" value="Genomic_DNA"/>
</dbReference>
<name>A0A165E8I2_9APHY</name>
<gene>
    <name evidence="2" type="ORF">LAESUDRAFT_700258</name>
</gene>
<sequence length="375" mass="39869">MISARFIRLSQPPVLVARPLAVASSARFLHISSVVAGHDPSLQQGTVSKQENYHPGDPHDQAARAGQSKSDKTPLDAASQEPGKKASREGLSGNPEGVGFAEQVGSASTFASDGASAEEGKGGQEESTPPGFFDAVKSKLGFQTTSGEVKQNRGGGEGVTGTGTFARLKENEHRRGLHTSAVARMADPTKGQAPDASRQPKDRTYADQNDHLKHRSQSDPAPSQGKGNAAEQPSLPSHQFRDKTHNASQKRMLHTSARRLEEKHTTETYSKDVDNSPPSSKKTHQVDPSGTGAQVVRPNEPVTGEFSRAGPNTEEYETVDKRNPYDLPGKEKDEKFRYGGTGALDARSSKGDTVSKPGEGPEGASAGGHHPEKSQ</sequence>
<dbReference type="Proteomes" id="UP000076871">
    <property type="component" value="Unassembled WGS sequence"/>
</dbReference>
<accession>A0A165E8I2</accession>
<feature type="region of interest" description="Disordered" evidence="1">
    <location>
        <begin position="40"/>
        <end position="375"/>
    </location>
</feature>
<evidence type="ECO:0000313" key="2">
    <source>
        <dbReference type="EMBL" id="KZT06461.1"/>
    </source>
</evidence>
<evidence type="ECO:0000256" key="1">
    <source>
        <dbReference type="SAM" id="MobiDB-lite"/>
    </source>
</evidence>
<feature type="compositionally biased region" description="Polar residues" evidence="1">
    <location>
        <begin position="41"/>
        <end position="50"/>
    </location>
</feature>
<dbReference type="GeneID" id="63823435"/>
<feature type="compositionally biased region" description="Basic and acidic residues" evidence="1">
    <location>
        <begin position="51"/>
        <end position="62"/>
    </location>
</feature>
<dbReference type="RefSeq" id="XP_040764201.1">
    <property type="nucleotide sequence ID" value="XM_040906406.1"/>
</dbReference>
<organism evidence="2 3">
    <name type="scientific">Laetiporus sulphureus 93-53</name>
    <dbReference type="NCBI Taxonomy" id="1314785"/>
    <lineage>
        <taxon>Eukaryota</taxon>
        <taxon>Fungi</taxon>
        <taxon>Dikarya</taxon>
        <taxon>Basidiomycota</taxon>
        <taxon>Agaricomycotina</taxon>
        <taxon>Agaricomycetes</taxon>
        <taxon>Polyporales</taxon>
        <taxon>Laetiporus</taxon>
    </lineage>
</organism>
<dbReference type="AlphaFoldDB" id="A0A165E8I2"/>
<proteinExistence type="predicted"/>
<dbReference type="InParanoid" id="A0A165E8I2"/>
<feature type="compositionally biased region" description="Basic and acidic residues" evidence="1">
    <location>
        <begin position="318"/>
        <end position="337"/>
    </location>
</feature>
<dbReference type="OrthoDB" id="2687798at2759"/>
<reference evidence="2 3" key="1">
    <citation type="journal article" date="2016" name="Mol. Biol. Evol.">
        <title>Comparative Genomics of Early-Diverging Mushroom-Forming Fungi Provides Insights into the Origins of Lignocellulose Decay Capabilities.</title>
        <authorList>
            <person name="Nagy L.G."/>
            <person name="Riley R."/>
            <person name="Tritt A."/>
            <person name="Adam C."/>
            <person name="Daum C."/>
            <person name="Floudas D."/>
            <person name="Sun H."/>
            <person name="Yadav J.S."/>
            <person name="Pangilinan J."/>
            <person name="Larsson K.H."/>
            <person name="Matsuura K."/>
            <person name="Barry K."/>
            <person name="Labutti K."/>
            <person name="Kuo R."/>
            <person name="Ohm R.A."/>
            <person name="Bhattacharya S.S."/>
            <person name="Shirouzu T."/>
            <person name="Yoshinaga Y."/>
            <person name="Martin F.M."/>
            <person name="Grigoriev I.V."/>
            <person name="Hibbett D.S."/>
        </authorList>
    </citation>
    <scope>NUCLEOTIDE SEQUENCE [LARGE SCALE GENOMIC DNA]</scope>
    <source>
        <strain evidence="2 3">93-53</strain>
    </source>
</reference>
<feature type="compositionally biased region" description="Polar residues" evidence="1">
    <location>
        <begin position="276"/>
        <end position="292"/>
    </location>
</feature>
<feature type="compositionally biased region" description="Basic and acidic residues" evidence="1">
    <location>
        <begin position="258"/>
        <end position="274"/>
    </location>
</feature>
<protein>
    <submittedName>
        <fullName evidence="2">Uncharacterized protein</fullName>
    </submittedName>
</protein>
<feature type="compositionally biased region" description="Basic and acidic residues" evidence="1">
    <location>
        <begin position="198"/>
        <end position="211"/>
    </location>
</feature>
<keyword evidence="3" id="KW-1185">Reference proteome</keyword>
<evidence type="ECO:0000313" key="3">
    <source>
        <dbReference type="Proteomes" id="UP000076871"/>
    </source>
</evidence>